<evidence type="ECO:0000313" key="2">
    <source>
        <dbReference type="EMBL" id="MBU9724320.1"/>
    </source>
</evidence>
<sequence>MEKNKYRKDGGQNQPRRRIVVSNSLATNSLSYKKPLMVAWWSLAFPGFGHFLLGNHLFGVILVVFEFLINTLSGLNTAIYFSMLGDFQEAKEAIELKYFFVYIPIYIFAVWDSYRKAIELNMDIELTITSKEKFNINPFHLSILEVNSLRKKNTAMTLLWAFIMPPMLYIYIHRFITLVFTAIWWGALLYFTNIMEAVYYSAIGEFSKTKEILDPQWVLNLPSVYTFTIFDVHTKAIENNKMYELEMIHHLRSTYQEGSLEDLFT</sequence>
<accession>A0ABS6K2K7</accession>
<keyword evidence="3" id="KW-1185">Reference proteome</keyword>
<feature type="transmembrane region" description="Helical" evidence="1">
    <location>
        <begin position="182"/>
        <end position="202"/>
    </location>
</feature>
<keyword evidence="1" id="KW-0472">Membrane</keyword>
<feature type="transmembrane region" description="Helical" evidence="1">
    <location>
        <begin position="60"/>
        <end position="84"/>
    </location>
</feature>
<evidence type="ECO:0000256" key="1">
    <source>
        <dbReference type="SAM" id="Phobius"/>
    </source>
</evidence>
<keyword evidence="1" id="KW-0812">Transmembrane</keyword>
<dbReference type="EMBL" id="JAHQCR010000091">
    <property type="protein sequence ID" value="MBU9724320.1"/>
    <property type="molecule type" value="Genomic_DNA"/>
</dbReference>
<gene>
    <name evidence="2" type="ORF">KS407_23115</name>
</gene>
<protein>
    <submittedName>
        <fullName evidence="2">Uncharacterized protein</fullName>
    </submittedName>
</protein>
<keyword evidence="1" id="KW-1133">Transmembrane helix</keyword>
<reference evidence="2 3" key="1">
    <citation type="submission" date="2021-06" db="EMBL/GenBank/DDBJ databases">
        <title>Bacillus sp. RD4P76, an endophyte from a halophyte.</title>
        <authorList>
            <person name="Sun J.-Q."/>
        </authorList>
    </citation>
    <scope>NUCLEOTIDE SEQUENCE [LARGE SCALE GENOMIC DNA]</scope>
    <source>
        <strain evidence="2 3">JCM 17098</strain>
    </source>
</reference>
<proteinExistence type="predicted"/>
<evidence type="ECO:0000313" key="3">
    <source>
        <dbReference type="Proteomes" id="UP000790580"/>
    </source>
</evidence>
<comment type="caution">
    <text evidence="2">The sequence shown here is derived from an EMBL/GenBank/DDBJ whole genome shotgun (WGS) entry which is preliminary data.</text>
</comment>
<organism evidence="2 3">
    <name type="scientific">Evansella alkalicola</name>
    <dbReference type="NCBI Taxonomy" id="745819"/>
    <lineage>
        <taxon>Bacteria</taxon>
        <taxon>Bacillati</taxon>
        <taxon>Bacillota</taxon>
        <taxon>Bacilli</taxon>
        <taxon>Bacillales</taxon>
        <taxon>Bacillaceae</taxon>
        <taxon>Evansella</taxon>
    </lineage>
</organism>
<name>A0ABS6K2K7_9BACI</name>
<dbReference type="RefSeq" id="WP_088077102.1">
    <property type="nucleotide sequence ID" value="NZ_JAHQCR010000091.1"/>
</dbReference>
<feature type="transmembrane region" description="Helical" evidence="1">
    <location>
        <begin position="158"/>
        <end position="176"/>
    </location>
</feature>
<dbReference type="Proteomes" id="UP000790580">
    <property type="component" value="Unassembled WGS sequence"/>
</dbReference>
<feature type="transmembrane region" description="Helical" evidence="1">
    <location>
        <begin position="96"/>
        <end position="114"/>
    </location>
</feature>